<dbReference type="AlphaFoldDB" id="A0A2T0TQ37"/>
<dbReference type="EMBL" id="PVTG01000012">
    <property type="protein sequence ID" value="PRY47753.1"/>
    <property type="molecule type" value="Genomic_DNA"/>
</dbReference>
<sequence length="130" mass="12651">MTTATTPRPLAALPWAWLASAGLVGALGYLLFAISDHGHERTAGGLLLGVAVLALVAGALTRRDAPDPRRSSLTASAAAAVGGLAAGLVAAGGPAGAGDLWLVAGVPLACAAGTALLALLAGGRGRRRVR</sequence>
<feature type="transmembrane region" description="Helical" evidence="1">
    <location>
        <begin position="12"/>
        <end position="32"/>
    </location>
</feature>
<protein>
    <submittedName>
        <fullName evidence="2">Uncharacterized protein</fullName>
    </submittedName>
</protein>
<organism evidence="2 3">
    <name type="scientific">Geodermatophilus tzadiensis</name>
    <dbReference type="NCBI Taxonomy" id="1137988"/>
    <lineage>
        <taxon>Bacteria</taxon>
        <taxon>Bacillati</taxon>
        <taxon>Actinomycetota</taxon>
        <taxon>Actinomycetes</taxon>
        <taxon>Geodermatophilales</taxon>
        <taxon>Geodermatophilaceae</taxon>
        <taxon>Geodermatophilus</taxon>
    </lineage>
</organism>
<dbReference type="RefSeq" id="WP_106279353.1">
    <property type="nucleotide sequence ID" value="NZ_PVTG01000012.1"/>
</dbReference>
<gene>
    <name evidence="2" type="ORF">LY71_112110</name>
</gene>
<evidence type="ECO:0000256" key="1">
    <source>
        <dbReference type="SAM" id="Phobius"/>
    </source>
</evidence>
<feature type="transmembrane region" description="Helical" evidence="1">
    <location>
        <begin position="44"/>
        <end position="61"/>
    </location>
</feature>
<feature type="transmembrane region" description="Helical" evidence="1">
    <location>
        <begin position="100"/>
        <end position="121"/>
    </location>
</feature>
<keyword evidence="1" id="KW-0812">Transmembrane</keyword>
<keyword evidence="3" id="KW-1185">Reference proteome</keyword>
<keyword evidence="1" id="KW-1133">Transmembrane helix</keyword>
<feature type="transmembrane region" description="Helical" evidence="1">
    <location>
        <begin position="73"/>
        <end position="94"/>
    </location>
</feature>
<reference evidence="2 3" key="1">
    <citation type="submission" date="2018-03" db="EMBL/GenBank/DDBJ databases">
        <title>Genomic Encyclopedia of Archaeal and Bacterial Type Strains, Phase II (KMG-II): from individual species to whole genera.</title>
        <authorList>
            <person name="Goeker M."/>
        </authorList>
    </citation>
    <scope>NUCLEOTIDE SEQUENCE [LARGE SCALE GENOMIC DNA]</scope>
    <source>
        <strain evidence="2 3">DSM 45416</strain>
    </source>
</reference>
<dbReference type="Proteomes" id="UP000239210">
    <property type="component" value="Unassembled WGS sequence"/>
</dbReference>
<evidence type="ECO:0000313" key="3">
    <source>
        <dbReference type="Proteomes" id="UP000239210"/>
    </source>
</evidence>
<accession>A0A2T0TQ37</accession>
<comment type="caution">
    <text evidence="2">The sequence shown here is derived from an EMBL/GenBank/DDBJ whole genome shotgun (WGS) entry which is preliminary data.</text>
</comment>
<proteinExistence type="predicted"/>
<keyword evidence="1" id="KW-0472">Membrane</keyword>
<name>A0A2T0TQ37_9ACTN</name>
<evidence type="ECO:0000313" key="2">
    <source>
        <dbReference type="EMBL" id="PRY47753.1"/>
    </source>
</evidence>